<gene>
    <name evidence="1" type="ORF">GCM10011389_22300</name>
</gene>
<comment type="caution">
    <text evidence="1">The sequence shown here is derived from an EMBL/GenBank/DDBJ whole genome shotgun (WGS) entry which is preliminary data.</text>
</comment>
<dbReference type="Proteomes" id="UP000642571">
    <property type="component" value="Unassembled WGS sequence"/>
</dbReference>
<accession>A0ABQ1Q5Y6</accession>
<name>A0ABQ1Q5Y6_9BACI</name>
<proteinExistence type="predicted"/>
<evidence type="ECO:0000313" key="1">
    <source>
        <dbReference type="EMBL" id="GGD14181.1"/>
    </source>
</evidence>
<sequence length="149" mass="16660">MLSSCSSDSTQNDPFQGEAFSSKKEAINDFATKENIKGHIIKAQTNKNEQILIAEYNRDEYTMGELLEKDGEYKAVIITGVQSLRGVNGMGWEFASTANNEYSIQFHKEERASSVHVTERDFYFELGNGHTLSTQPSITSDAIVSTETY</sequence>
<evidence type="ECO:0008006" key="3">
    <source>
        <dbReference type="Google" id="ProtNLM"/>
    </source>
</evidence>
<protein>
    <recommendedName>
        <fullName evidence="3">Lipoprotein</fullName>
    </recommendedName>
</protein>
<reference evidence="2" key="1">
    <citation type="journal article" date="2019" name="Int. J. Syst. Evol. Microbiol.">
        <title>The Global Catalogue of Microorganisms (GCM) 10K type strain sequencing project: providing services to taxonomists for standard genome sequencing and annotation.</title>
        <authorList>
            <consortium name="The Broad Institute Genomics Platform"/>
            <consortium name="The Broad Institute Genome Sequencing Center for Infectious Disease"/>
            <person name="Wu L."/>
            <person name="Ma J."/>
        </authorList>
    </citation>
    <scope>NUCLEOTIDE SEQUENCE [LARGE SCALE GENOMIC DNA]</scope>
    <source>
        <strain evidence="2">CGMCC 1.15353</strain>
    </source>
</reference>
<evidence type="ECO:0000313" key="2">
    <source>
        <dbReference type="Proteomes" id="UP000642571"/>
    </source>
</evidence>
<keyword evidence="2" id="KW-1185">Reference proteome</keyword>
<organism evidence="1 2">
    <name type="scientific">Pontibacillus salipaludis</name>
    <dbReference type="NCBI Taxonomy" id="1697394"/>
    <lineage>
        <taxon>Bacteria</taxon>
        <taxon>Bacillati</taxon>
        <taxon>Bacillota</taxon>
        <taxon>Bacilli</taxon>
        <taxon>Bacillales</taxon>
        <taxon>Bacillaceae</taxon>
        <taxon>Pontibacillus</taxon>
    </lineage>
</organism>
<dbReference type="EMBL" id="BMIN01000008">
    <property type="protein sequence ID" value="GGD14181.1"/>
    <property type="molecule type" value="Genomic_DNA"/>
</dbReference>